<evidence type="ECO:0000259" key="1">
    <source>
        <dbReference type="Pfam" id="PF17733"/>
    </source>
</evidence>
<evidence type="ECO:0000259" key="2">
    <source>
        <dbReference type="Pfam" id="PF25871"/>
    </source>
</evidence>
<feature type="domain" description="Peroxisomal membrane protein PEX14-like KPWE" evidence="1">
    <location>
        <begin position="113"/>
        <end position="158"/>
    </location>
</feature>
<dbReference type="AlphaFoldDB" id="A0AAE0R2X6"/>
<dbReference type="InterPro" id="IPR040554">
    <property type="entry name" value="KPWE_PEX14_dom"/>
</dbReference>
<accession>A0AAE0R2X6</accession>
<name>A0AAE0R2X6_9TELE</name>
<dbReference type="Pfam" id="PF25871">
    <property type="entry name" value="HTH_76"/>
    <property type="match status" value="1"/>
</dbReference>
<gene>
    <name evidence="3" type="ORF">QTP70_019564</name>
</gene>
<sequence>MFQRLSCFRVMESLYRRFDSYDFSSDARFQDGLKKINTPASKDDLLKLKIFFYNRFVEPIHLSGYKEWCALPDRSHQVAEEMRRVQDDTGTSDSEKVILSQIDMEADLAQNTQLSFAEVFRMIQAGEEIPGLQKLDIKPCNRLPTSSQMTRKLKPWEK</sequence>
<dbReference type="PANTHER" id="PTHR36855:SF1">
    <property type="entry name" value="PEROXISOME MEMBRANE ANCHOR PROTEIN PEX14P N-TERMINAL DOMAIN-CONTAINING PROTEIN"/>
    <property type="match status" value="1"/>
</dbReference>
<comment type="caution">
    <text evidence="3">The sequence shown here is derived from an EMBL/GenBank/DDBJ whole genome shotgun (WGS) entry which is preliminary data.</text>
</comment>
<feature type="domain" description="PEX14-like helix-turn-helix" evidence="2">
    <location>
        <begin position="12"/>
        <end position="70"/>
    </location>
</feature>
<dbReference type="Proteomes" id="UP001274896">
    <property type="component" value="Unassembled WGS sequence"/>
</dbReference>
<evidence type="ECO:0000313" key="3">
    <source>
        <dbReference type="EMBL" id="KAK3539931.1"/>
    </source>
</evidence>
<keyword evidence="4" id="KW-1185">Reference proteome</keyword>
<evidence type="ECO:0000313" key="4">
    <source>
        <dbReference type="Proteomes" id="UP001274896"/>
    </source>
</evidence>
<dbReference type="InterPro" id="IPR058841">
    <property type="entry name" value="HTH_76"/>
</dbReference>
<protein>
    <submittedName>
        <fullName evidence="3">Uncharacterized protein</fullName>
    </submittedName>
</protein>
<proteinExistence type="predicted"/>
<reference evidence="3" key="1">
    <citation type="submission" date="2023-06" db="EMBL/GenBank/DDBJ databases">
        <title>Male Hemibagrus guttatus genome.</title>
        <authorList>
            <person name="Bian C."/>
        </authorList>
    </citation>
    <scope>NUCLEOTIDE SEQUENCE</scope>
    <source>
        <strain evidence="3">Male_cb2023</strain>
        <tissue evidence="3">Muscle</tissue>
    </source>
</reference>
<dbReference type="PANTHER" id="PTHR36855">
    <property type="entry name" value="CHROMOSOME 10, WHOLE GENOME SHOTGUN SEQUENCE"/>
    <property type="match status" value="1"/>
</dbReference>
<dbReference type="Pfam" id="PF17733">
    <property type="entry name" value="KPWE_dom"/>
    <property type="match status" value="1"/>
</dbReference>
<dbReference type="EMBL" id="JAUCMX010000007">
    <property type="protein sequence ID" value="KAK3539931.1"/>
    <property type="molecule type" value="Genomic_DNA"/>
</dbReference>
<organism evidence="3 4">
    <name type="scientific">Hemibagrus guttatus</name>
    <dbReference type="NCBI Taxonomy" id="175788"/>
    <lineage>
        <taxon>Eukaryota</taxon>
        <taxon>Metazoa</taxon>
        <taxon>Chordata</taxon>
        <taxon>Craniata</taxon>
        <taxon>Vertebrata</taxon>
        <taxon>Euteleostomi</taxon>
        <taxon>Actinopterygii</taxon>
        <taxon>Neopterygii</taxon>
        <taxon>Teleostei</taxon>
        <taxon>Ostariophysi</taxon>
        <taxon>Siluriformes</taxon>
        <taxon>Bagridae</taxon>
        <taxon>Hemibagrus</taxon>
    </lineage>
</organism>